<organism evidence="4 5">
    <name type="scientific">Demequina mangrovi</name>
    <dbReference type="NCBI Taxonomy" id="1043493"/>
    <lineage>
        <taxon>Bacteria</taxon>
        <taxon>Bacillati</taxon>
        <taxon>Actinomycetota</taxon>
        <taxon>Actinomycetes</taxon>
        <taxon>Micrococcales</taxon>
        <taxon>Demequinaceae</taxon>
        <taxon>Demequina</taxon>
    </lineage>
</organism>
<dbReference type="PRINTS" id="PR00455">
    <property type="entry name" value="HTHTETR"/>
</dbReference>
<feature type="domain" description="HTH tetR-type" evidence="3">
    <location>
        <begin position="11"/>
        <end position="71"/>
    </location>
</feature>
<dbReference type="Proteomes" id="UP000183315">
    <property type="component" value="Unassembled WGS sequence"/>
</dbReference>
<dbReference type="RefSeq" id="WP_042216411.1">
    <property type="nucleotide sequence ID" value="NZ_BBLU01000017.1"/>
</dbReference>
<dbReference type="PROSITE" id="PS50977">
    <property type="entry name" value="HTH_TETR_2"/>
    <property type="match status" value="1"/>
</dbReference>
<protein>
    <submittedName>
        <fullName evidence="4">Transcriptional regulator, TetR family</fullName>
    </submittedName>
</protein>
<dbReference type="AlphaFoldDB" id="A0A1H6W1A1"/>
<feature type="DNA-binding region" description="H-T-H motif" evidence="2">
    <location>
        <begin position="34"/>
        <end position="53"/>
    </location>
</feature>
<keyword evidence="1 2" id="KW-0238">DNA-binding</keyword>
<keyword evidence="5" id="KW-1185">Reference proteome</keyword>
<dbReference type="eggNOG" id="COG1309">
    <property type="taxonomic scope" value="Bacteria"/>
</dbReference>
<sequence length="204" mass="22213">MSTTEGRLTSDDRREQILAAATVVFGDKGYAGGTTDAIARQAGISQAYVVRMFGSKENLFLEVARRATGRLRVAFRDVIAGFTGDETNLERQVALGRAYGELVADRGILLSLLHLFGLGQDPVFGPEARECFLDVYRIVRDEAGFSATEASEFFARGMLNTILLAMGMPERRDDPRAFELMSTSMGAECETILASVEAQASLRA</sequence>
<evidence type="ECO:0000313" key="4">
    <source>
        <dbReference type="EMBL" id="SEJ09094.1"/>
    </source>
</evidence>
<gene>
    <name evidence="4" type="ORF">SAMN05421637_0741</name>
</gene>
<reference evidence="5" key="1">
    <citation type="submission" date="2016-10" db="EMBL/GenBank/DDBJ databases">
        <authorList>
            <person name="Varghese N."/>
        </authorList>
    </citation>
    <scope>NUCLEOTIDE SEQUENCE [LARGE SCALE GENOMIC DNA]</scope>
    <source>
        <strain evidence="5">DSM 24868</strain>
    </source>
</reference>
<dbReference type="InterPro" id="IPR009057">
    <property type="entry name" value="Homeodomain-like_sf"/>
</dbReference>
<dbReference type="Pfam" id="PF00440">
    <property type="entry name" value="TetR_N"/>
    <property type="match status" value="1"/>
</dbReference>
<dbReference type="Gene3D" id="1.10.357.10">
    <property type="entry name" value="Tetracycline Repressor, domain 2"/>
    <property type="match status" value="1"/>
</dbReference>
<name>A0A1H6W1A1_9MICO</name>
<dbReference type="PANTHER" id="PTHR30055:SF146">
    <property type="entry name" value="HTH-TYPE TRANSCRIPTIONAL DUAL REGULATOR CECR"/>
    <property type="match status" value="1"/>
</dbReference>
<evidence type="ECO:0000313" key="5">
    <source>
        <dbReference type="Proteomes" id="UP000183315"/>
    </source>
</evidence>
<evidence type="ECO:0000256" key="2">
    <source>
        <dbReference type="PROSITE-ProRule" id="PRU00335"/>
    </source>
</evidence>
<evidence type="ECO:0000259" key="3">
    <source>
        <dbReference type="PROSITE" id="PS50977"/>
    </source>
</evidence>
<dbReference type="GO" id="GO:0003700">
    <property type="term" value="F:DNA-binding transcription factor activity"/>
    <property type="evidence" value="ECO:0007669"/>
    <property type="project" value="TreeGrafter"/>
</dbReference>
<accession>A0A1H6W1A1</accession>
<dbReference type="InterPro" id="IPR050109">
    <property type="entry name" value="HTH-type_TetR-like_transc_reg"/>
</dbReference>
<dbReference type="EMBL" id="FNZI01000002">
    <property type="protein sequence ID" value="SEJ09094.1"/>
    <property type="molecule type" value="Genomic_DNA"/>
</dbReference>
<dbReference type="InterPro" id="IPR001647">
    <property type="entry name" value="HTH_TetR"/>
</dbReference>
<dbReference type="PANTHER" id="PTHR30055">
    <property type="entry name" value="HTH-TYPE TRANSCRIPTIONAL REGULATOR RUTR"/>
    <property type="match status" value="1"/>
</dbReference>
<proteinExistence type="predicted"/>
<evidence type="ECO:0000256" key="1">
    <source>
        <dbReference type="ARBA" id="ARBA00023125"/>
    </source>
</evidence>
<dbReference type="SUPFAM" id="SSF46689">
    <property type="entry name" value="Homeodomain-like"/>
    <property type="match status" value="1"/>
</dbReference>
<dbReference type="GO" id="GO:0000976">
    <property type="term" value="F:transcription cis-regulatory region binding"/>
    <property type="evidence" value="ECO:0007669"/>
    <property type="project" value="TreeGrafter"/>
</dbReference>
<dbReference type="OrthoDB" id="3691941at2"/>